<keyword evidence="2" id="KW-0812">Transmembrane</keyword>
<evidence type="ECO:0000259" key="5">
    <source>
        <dbReference type="Pfam" id="PF08479"/>
    </source>
</evidence>
<keyword evidence="1" id="KW-0472">Membrane</keyword>
<gene>
    <name evidence="7" type="ORF">NG99_03910</name>
</gene>
<dbReference type="Pfam" id="PF03865">
    <property type="entry name" value="ShlB"/>
    <property type="match status" value="1"/>
</dbReference>
<dbReference type="InterPro" id="IPR035251">
    <property type="entry name" value="ShlB_POTRA"/>
</dbReference>
<dbReference type="Proteomes" id="UP000030351">
    <property type="component" value="Unassembled WGS sequence"/>
</dbReference>
<keyword evidence="8" id="KW-1185">Reference proteome</keyword>
<proteinExistence type="predicted"/>
<dbReference type="InterPro" id="IPR027282">
    <property type="entry name" value="TPS"/>
</dbReference>
<dbReference type="Gene3D" id="2.40.160.50">
    <property type="entry name" value="membrane protein fhac: a member of the omp85/tpsb transporter family"/>
    <property type="match status" value="1"/>
</dbReference>
<dbReference type="PANTHER" id="PTHR34597:SF3">
    <property type="entry name" value="OUTER MEMBRANE TRANSPORTER CDIB"/>
    <property type="match status" value="1"/>
</dbReference>
<dbReference type="STRING" id="371042.NG99_03910"/>
<feature type="domain" description="Haemolysin activator HlyB C-terminal" evidence="4">
    <location>
        <begin position="199"/>
        <end position="513"/>
    </location>
</feature>
<dbReference type="Pfam" id="PF08479">
    <property type="entry name" value="POTRA_2"/>
    <property type="match status" value="1"/>
</dbReference>
<reference evidence="7 8" key="1">
    <citation type="submission" date="2014-10" db="EMBL/GenBank/DDBJ databases">
        <title>Genome sequence of Erwinia typographi M043b.</title>
        <authorList>
            <person name="Chan K.-G."/>
            <person name="Tan W.-S."/>
        </authorList>
    </citation>
    <scope>NUCLEOTIDE SEQUENCE [LARGE SCALE GENOMIC DNA]</scope>
    <source>
        <strain evidence="7 8">M043b</strain>
    </source>
</reference>
<evidence type="ECO:0000256" key="1">
    <source>
        <dbReference type="ARBA" id="ARBA00022452"/>
    </source>
</evidence>
<dbReference type="GO" id="GO:0098046">
    <property type="term" value="C:type V protein secretion system complex"/>
    <property type="evidence" value="ECO:0007669"/>
    <property type="project" value="TreeGrafter"/>
</dbReference>
<dbReference type="Gene3D" id="3.10.20.310">
    <property type="entry name" value="membrane protein fhac"/>
    <property type="match status" value="1"/>
</dbReference>
<dbReference type="EMBL" id="JRUQ01000016">
    <property type="protein sequence ID" value="KGT95484.1"/>
    <property type="molecule type" value="Genomic_DNA"/>
</dbReference>
<dbReference type="eggNOG" id="COG2831">
    <property type="taxonomic scope" value="Bacteria"/>
</dbReference>
<keyword evidence="3" id="KW-0998">Cell outer membrane</keyword>
<dbReference type="PANTHER" id="PTHR34597">
    <property type="entry name" value="SLR1661 PROTEIN"/>
    <property type="match status" value="1"/>
</dbReference>
<evidence type="ECO:0000259" key="6">
    <source>
        <dbReference type="Pfam" id="PF17287"/>
    </source>
</evidence>
<accession>A0A0A3ZCH6</accession>
<evidence type="ECO:0000313" key="7">
    <source>
        <dbReference type="EMBL" id="KGT95484.1"/>
    </source>
</evidence>
<comment type="caution">
    <text evidence="7">The sequence shown here is derived from an EMBL/GenBank/DDBJ whole genome shotgun (WGS) entry which is preliminary data.</text>
</comment>
<keyword evidence="1" id="KW-1134">Transmembrane beta strand</keyword>
<protein>
    <submittedName>
        <fullName evidence="7">Hemolysin activator protein</fullName>
    </submittedName>
</protein>
<evidence type="ECO:0000256" key="3">
    <source>
        <dbReference type="ARBA" id="ARBA00023237"/>
    </source>
</evidence>
<dbReference type="Pfam" id="PF17287">
    <property type="entry name" value="POTRA_3"/>
    <property type="match status" value="1"/>
</dbReference>
<dbReference type="GO" id="GO:0008320">
    <property type="term" value="F:protein transmembrane transporter activity"/>
    <property type="evidence" value="ECO:0007669"/>
    <property type="project" value="TreeGrafter"/>
</dbReference>
<organism evidence="7 8">
    <name type="scientific">Erwinia typographi</name>
    <dbReference type="NCBI Taxonomy" id="371042"/>
    <lineage>
        <taxon>Bacteria</taxon>
        <taxon>Pseudomonadati</taxon>
        <taxon>Pseudomonadota</taxon>
        <taxon>Gammaproteobacteria</taxon>
        <taxon>Enterobacterales</taxon>
        <taxon>Erwiniaceae</taxon>
        <taxon>Erwinia</taxon>
    </lineage>
</organism>
<evidence type="ECO:0000259" key="4">
    <source>
        <dbReference type="Pfam" id="PF03865"/>
    </source>
</evidence>
<dbReference type="PIRSF" id="PIRSF029745">
    <property type="entry name" value="FhaC"/>
    <property type="match status" value="1"/>
</dbReference>
<dbReference type="InterPro" id="IPR005565">
    <property type="entry name" value="Hemolysn_activator_HlyB_C"/>
</dbReference>
<name>A0A0A3ZCH6_9GAMM</name>
<sequence length="549" mass="62118">MAEEGKTRPTNADIKLNSQITNQMAQEKVLREQLKPEEKEISSKKKEAKKISIVFPQEARCFKIDKVSFTKNVQTHIQQKLRSFSDQAQGKCLGEKGIGILALALQNEIIRMGYVTTRLNLPDQDLNKGELNFDIDYGKVGKILLNKSNGSYINLTTTLPYREGDIINLSDLEQGVFNLQRVAGSSAKINVVPGKNKNESDIYIDRQQDKYWQVSAWANDAGNVSAGRYQGGAAFYLNNLTSLSDTLYFSFSRNIDFSNDKRGSSNKSIGYSVPWGYWGLDLYASHAHYQQYVEGNWSDWMLNNKSHYYSVQLNRLLSHTQQQKSTFGLQVFNNGSDHFYNDTAIGIMQKKSAGWKAILEHQHYFTHTVVDASLSYQKKMPWFGSSAIQEQKHGAADREGRIVILDVQASTTFSVLDEIVNFAPHFNLQLTPDHISSIDNVAIGNRWTVRGFDGRYSLQENQGWYWRNDLTWLQPGKSWQPYLGLDIGQTLGKSSQDYAGGNTLVGSIAGLRGRQWRTNYEFFAGVPLAKPAGFHADPLTLGFSLRWNY</sequence>
<dbReference type="GO" id="GO:0046819">
    <property type="term" value="P:protein secretion by the type V secretion system"/>
    <property type="evidence" value="ECO:0007669"/>
    <property type="project" value="TreeGrafter"/>
</dbReference>
<feature type="domain" description="Polypeptide-transport-associated ShlB-type" evidence="5">
    <location>
        <begin position="62"/>
        <end position="133"/>
    </location>
</feature>
<evidence type="ECO:0000256" key="2">
    <source>
        <dbReference type="ARBA" id="ARBA00022692"/>
    </source>
</evidence>
<feature type="domain" description="ShlB POTRA" evidence="6">
    <location>
        <begin position="139"/>
        <end position="193"/>
    </location>
</feature>
<dbReference type="InterPro" id="IPR013686">
    <property type="entry name" value="Polypept-transport_assoc_ShlB"/>
</dbReference>
<evidence type="ECO:0000313" key="8">
    <source>
        <dbReference type="Proteomes" id="UP000030351"/>
    </source>
</evidence>
<dbReference type="InterPro" id="IPR051544">
    <property type="entry name" value="TPS_OM_transporter"/>
</dbReference>
<dbReference type="AlphaFoldDB" id="A0A0A3ZCH6"/>